<gene>
    <name evidence="1" type="ORF">CEXT_683701</name>
</gene>
<organism evidence="1 2">
    <name type="scientific">Caerostris extrusa</name>
    <name type="common">Bark spider</name>
    <name type="synonym">Caerostris bankana</name>
    <dbReference type="NCBI Taxonomy" id="172846"/>
    <lineage>
        <taxon>Eukaryota</taxon>
        <taxon>Metazoa</taxon>
        <taxon>Ecdysozoa</taxon>
        <taxon>Arthropoda</taxon>
        <taxon>Chelicerata</taxon>
        <taxon>Arachnida</taxon>
        <taxon>Araneae</taxon>
        <taxon>Araneomorphae</taxon>
        <taxon>Entelegynae</taxon>
        <taxon>Araneoidea</taxon>
        <taxon>Araneidae</taxon>
        <taxon>Caerostris</taxon>
    </lineage>
</organism>
<proteinExistence type="predicted"/>
<dbReference type="Proteomes" id="UP001054945">
    <property type="component" value="Unassembled WGS sequence"/>
</dbReference>
<evidence type="ECO:0000313" key="1">
    <source>
        <dbReference type="EMBL" id="GIY02180.1"/>
    </source>
</evidence>
<evidence type="ECO:0000313" key="2">
    <source>
        <dbReference type="Proteomes" id="UP001054945"/>
    </source>
</evidence>
<dbReference type="EMBL" id="BPLR01005418">
    <property type="protein sequence ID" value="GIY02180.1"/>
    <property type="molecule type" value="Genomic_DNA"/>
</dbReference>
<accession>A0AAV4Q2D8</accession>
<protein>
    <submittedName>
        <fullName evidence="1">Uncharacterized protein</fullName>
    </submittedName>
</protein>
<comment type="caution">
    <text evidence="1">The sequence shown here is derived from an EMBL/GenBank/DDBJ whole genome shotgun (WGS) entry which is preliminary data.</text>
</comment>
<keyword evidence="2" id="KW-1185">Reference proteome</keyword>
<sequence>MLYNVGVDMHSDLFAFYASLSPLQTYFDGELDVIKVATEQITVRIVQLENIVILSDSLSPSLHIMSRNQKLLTPTETLPSSF</sequence>
<reference evidence="1 2" key="1">
    <citation type="submission" date="2021-06" db="EMBL/GenBank/DDBJ databases">
        <title>Caerostris extrusa draft genome.</title>
        <authorList>
            <person name="Kono N."/>
            <person name="Arakawa K."/>
        </authorList>
    </citation>
    <scope>NUCLEOTIDE SEQUENCE [LARGE SCALE GENOMIC DNA]</scope>
</reference>
<name>A0AAV4Q2D8_CAEEX</name>
<dbReference type="AlphaFoldDB" id="A0AAV4Q2D8"/>